<feature type="signal peptide" evidence="2">
    <location>
        <begin position="1"/>
        <end position="18"/>
    </location>
</feature>
<keyword evidence="1" id="KW-0812">Transmembrane</keyword>
<comment type="caution">
    <text evidence="3">The sequence shown here is derived from an EMBL/GenBank/DDBJ whole genome shotgun (WGS) entry which is preliminary data.</text>
</comment>
<reference evidence="3 4" key="1">
    <citation type="submission" date="2016-07" db="EMBL/GenBank/DDBJ databases">
        <title>Pervasive Adenine N6-methylation of Active Genes in Fungi.</title>
        <authorList>
            <consortium name="DOE Joint Genome Institute"/>
            <person name="Mondo S.J."/>
            <person name="Dannebaum R.O."/>
            <person name="Kuo R.C."/>
            <person name="Labutti K."/>
            <person name="Haridas S."/>
            <person name="Kuo A."/>
            <person name="Salamov A."/>
            <person name="Ahrendt S.R."/>
            <person name="Lipzen A."/>
            <person name="Sullivan W."/>
            <person name="Andreopoulos W.B."/>
            <person name="Clum A."/>
            <person name="Lindquist E."/>
            <person name="Daum C."/>
            <person name="Ramamoorthy G.K."/>
            <person name="Gryganskyi A."/>
            <person name="Culley D."/>
            <person name="Magnuson J.K."/>
            <person name="James T.Y."/>
            <person name="O'Malley M.A."/>
            <person name="Stajich J.E."/>
            <person name="Spatafora J.W."/>
            <person name="Visel A."/>
            <person name="Grigoriev I.V."/>
        </authorList>
    </citation>
    <scope>NUCLEOTIDE SEQUENCE [LARGE SCALE GENOMIC DNA]</scope>
    <source>
        <strain evidence="3 4">NRRL 1336</strain>
    </source>
</reference>
<sequence length="139" mass="16340">MYHSTLAVLLLLFEVIHAQTLDTPGTAPVSTTGFNPNEDAPVNHNQQSWIQRDHNYIIVIVAVFIVVGLILYYIVRSMRGMRQRLVYENEQQLHMLNQMQPHQPYPPIDERPPAMMDGYKFDQYSQKQQQQPNTHHHRY</sequence>
<evidence type="ECO:0000256" key="2">
    <source>
        <dbReference type="SAM" id="SignalP"/>
    </source>
</evidence>
<gene>
    <name evidence="3" type="ORF">BCR42DRAFT_403072</name>
</gene>
<evidence type="ECO:0000313" key="3">
    <source>
        <dbReference type="EMBL" id="ORZ24499.1"/>
    </source>
</evidence>
<name>A0A1X2IYR6_9FUNG</name>
<dbReference type="OrthoDB" id="2283408at2759"/>
<keyword evidence="4" id="KW-1185">Reference proteome</keyword>
<dbReference type="STRING" id="90262.A0A1X2IYR6"/>
<keyword evidence="2" id="KW-0732">Signal</keyword>
<dbReference type="EMBL" id="MCGE01000002">
    <property type="protein sequence ID" value="ORZ24499.1"/>
    <property type="molecule type" value="Genomic_DNA"/>
</dbReference>
<feature type="transmembrane region" description="Helical" evidence="1">
    <location>
        <begin position="56"/>
        <end position="75"/>
    </location>
</feature>
<dbReference type="AlphaFoldDB" id="A0A1X2IYR6"/>
<organism evidence="3 4">
    <name type="scientific">Absidia repens</name>
    <dbReference type="NCBI Taxonomy" id="90262"/>
    <lineage>
        <taxon>Eukaryota</taxon>
        <taxon>Fungi</taxon>
        <taxon>Fungi incertae sedis</taxon>
        <taxon>Mucoromycota</taxon>
        <taxon>Mucoromycotina</taxon>
        <taxon>Mucoromycetes</taxon>
        <taxon>Mucorales</taxon>
        <taxon>Cunninghamellaceae</taxon>
        <taxon>Absidia</taxon>
    </lineage>
</organism>
<evidence type="ECO:0000313" key="4">
    <source>
        <dbReference type="Proteomes" id="UP000193560"/>
    </source>
</evidence>
<accession>A0A1X2IYR6</accession>
<keyword evidence="1" id="KW-1133">Transmembrane helix</keyword>
<proteinExistence type="predicted"/>
<feature type="chain" id="PRO_5013253577" evidence="2">
    <location>
        <begin position="19"/>
        <end position="139"/>
    </location>
</feature>
<protein>
    <submittedName>
        <fullName evidence="3">Uncharacterized protein</fullName>
    </submittedName>
</protein>
<keyword evidence="1" id="KW-0472">Membrane</keyword>
<evidence type="ECO:0000256" key="1">
    <source>
        <dbReference type="SAM" id="Phobius"/>
    </source>
</evidence>
<dbReference type="Proteomes" id="UP000193560">
    <property type="component" value="Unassembled WGS sequence"/>
</dbReference>